<dbReference type="PANTHER" id="PTHR21432">
    <property type="entry name" value="ACETYL-COA HYDROLASE-RELATED"/>
    <property type="match status" value="1"/>
</dbReference>
<dbReference type="Pfam" id="PF02550">
    <property type="entry name" value="AcetylCoA_hydro"/>
    <property type="match status" value="1"/>
</dbReference>
<dbReference type="RefSeq" id="WP_366921471.1">
    <property type="nucleotide sequence ID" value="NZ_CP121694.1"/>
</dbReference>
<organism evidence="5 6">
    <name type="scientific">Metallumcola ferriviriculae</name>
    <dbReference type="NCBI Taxonomy" id="3039180"/>
    <lineage>
        <taxon>Bacteria</taxon>
        <taxon>Bacillati</taxon>
        <taxon>Bacillota</taxon>
        <taxon>Clostridia</taxon>
        <taxon>Neomoorellales</taxon>
        <taxon>Desulfitibacteraceae</taxon>
        <taxon>Metallumcola</taxon>
    </lineage>
</organism>
<dbReference type="InterPro" id="IPR046433">
    <property type="entry name" value="ActCoA_hydro"/>
</dbReference>
<evidence type="ECO:0000259" key="3">
    <source>
        <dbReference type="Pfam" id="PF02550"/>
    </source>
</evidence>
<accession>A0AAU0UP10</accession>
<sequence length="455" mass="50020">MNKPTNRTSRQEAKAFVKWPRPLSAQSASESYRKKLVSPEEAVTVIKSADRVALAMGCGEPPALLTALYQRHNQVEDVILDQMLPFRKAEYLNAECAPHIRHNSWFTSGHNRQGINEGWSDYTPGYFHEYPKYFEKYVAVDVFMGTVSPMDDQGYFSFGVSVDYTSTAAAEAKIVILEVNETMPRTHGNSLIHISEVDFVIEHNYPIPELPNAPLTEKDIKIGQLVAERIEDASTIQLGIGAMPNAVGKALVVKKNLGIHSEMLTDGMVYLVESGAVTNRKKTIHQGKIIGTFAGGSRRLYDFLDHNPDVEMHPVSYVNDPYVIGQNYKMVSINATIEVDLFGQCASESIGTYHFSGTGGQTDFARGCVRSPGGKGFIVLHSTAKGGAVSKIVSTLKPGAIVTTTKNDVDHVVTEYGVAALRGKSAQQRAVALINIAHPDYREELTFQAKKINLI</sequence>
<keyword evidence="2" id="KW-0808">Transferase</keyword>
<dbReference type="Gene3D" id="3.40.1080.20">
    <property type="entry name" value="Acetyl-CoA hydrolase/transferase C-terminal domain"/>
    <property type="match status" value="1"/>
</dbReference>
<dbReference type="Pfam" id="PF13336">
    <property type="entry name" value="AcetylCoA_hyd_C"/>
    <property type="match status" value="1"/>
</dbReference>
<dbReference type="AlphaFoldDB" id="A0AAU0UP10"/>
<feature type="domain" description="Acetyl-CoA hydrolase/transferase N-terminal" evidence="3">
    <location>
        <begin position="30"/>
        <end position="207"/>
    </location>
</feature>
<dbReference type="Gene3D" id="3.30.750.70">
    <property type="entry name" value="4-hydroxybutyrate coenzyme like domains"/>
    <property type="match status" value="1"/>
</dbReference>
<dbReference type="PANTHER" id="PTHR21432:SF20">
    <property type="entry name" value="ACETYL-COA HYDROLASE"/>
    <property type="match status" value="1"/>
</dbReference>
<gene>
    <name evidence="5" type="ORF">MFMK1_001871</name>
</gene>
<dbReference type="Proteomes" id="UP001329915">
    <property type="component" value="Chromosome"/>
</dbReference>
<dbReference type="GO" id="GO:0006083">
    <property type="term" value="P:acetate metabolic process"/>
    <property type="evidence" value="ECO:0007669"/>
    <property type="project" value="InterPro"/>
</dbReference>
<evidence type="ECO:0000259" key="4">
    <source>
        <dbReference type="Pfam" id="PF13336"/>
    </source>
</evidence>
<evidence type="ECO:0000256" key="2">
    <source>
        <dbReference type="ARBA" id="ARBA00022679"/>
    </source>
</evidence>
<dbReference type="InterPro" id="IPR003702">
    <property type="entry name" value="ActCoA_hydro_N"/>
</dbReference>
<reference evidence="5 6" key="1">
    <citation type="submission" date="2023-04" db="EMBL/GenBank/DDBJ databases">
        <authorList>
            <person name="Hsu D."/>
        </authorList>
    </citation>
    <scope>NUCLEOTIDE SEQUENCE [LARGE SCALE GENOMIC DNA]</scope>
    <source>
        <strain evidence="5 6">MK1</strain>
    </source>
</reference>
<dbReference type="InterPro" id="IPR026888">
    <property type="entry name" value="AcetylCoA_hyd_C"/>
</dbReference>
<dbReference type="EMBL" id="CP121694">
    <property type="protein sequence ID" value="WRO22050.1"/>
    <property type="molecule type" value="Genomic_DNA"/>
</dbReference>
<dbReference type="Gene3D" id="3.40.1080.10">
    <property type="entry name" value="Glutaconate Coenzyme A-transferase"/>
    <property type="match status" value="1"/>
</dbReference>
<keyword evidence="6" id="KW-1185">Reference proteome</keyword>
<evidence type="ECO:0000313" key="6">
    <source>
        <dbReference type="Proteomes" id="UP001329915"/>
    </source>
</evidence>
<evidence type="ECO:0000313" key="5">
    <source>
        <dbReference type="EMBL" id="WRO22050.1"/>
    </source>
</evidence>
<dbReference type="KEGG" id="dbc:MFMK1_001871"/>
<dbReference type="GO" id="GO:0008775">
    <property type="term" value="F:acetate CoA-transferase activity"/>
    <property type="evidence" value="ECO:0007669"/>
    <property type="project" value="InterPro"/>
</dbReference>
<comment type="similarity">
    <text evidence="1">Belongs to the acetyl-CoA hydrolase/transferase family.</text>
</comment>
<dbReference type="SUPFAM" id="SSF100950">
    <property type="entry name" value="NagB/RpiA/CoA transferase-like"/>
    <property type="match status" value="2"/>
</dbReference>
<protein>
    <submittedName>
        <fullName evidence="5">4-hydroxybutyrate CoA-transferase</fullName>
    </submittedName>
</protein>
<dbReference type="InterPro" id="IPR038460">
    <property type="entry name" value="AcetylCoA_hyd_C_sf"/>
</dbReference>
<evidence type="ECO:0000256" key="1">
    <source>
        <dbReference type="ARBA" id="ARBA00009632"/>
    </source>
</evidence>
<proteinExistence type="inferred from homology"/>
<feature type="domain" description="Acetyl-CoA hydrolase/transferase C-terminal" evidence="4">
    <location>
        <begin position="296"/>
        <end position="448"/>
    </location>
</feature>
<name>A0AAU0UP10_9FIRM</name>
<dbReference type="InterPro" id="IPR037171">
    <property type="entry name" value="NagB/RpiA_transferase-like"/>
</dbReference>